<protein>
    <recommendedName>
        <fullName evidence="7">Gypsy retrotransposon integrase-like protein 1</fullName>
    </recommendedName>
</protein>
<comment type="caution">
    <text evidence="10">The sequence shown here is derived from an EMBL/GenBank/DDBJ whole genome shotgun (WGS) entry which is preliminary data.</text>
</comment>
<evidence type="ECO:0000256" key="4">
    <source>
        <dbReference type="ARBA" id="ARBA00022759"/>
    </source>
</evidence>
<dbReference type="Proteomes" id="UP001221898">
    <property type="component" value="Unassembled WGS sequence"/>
</dbReference>
<dbReference type="GO" id="GO:0004519">
    <property type="term" value="F:endonuclease activity"/>
    <property type="evidence" value="ECO:0007669"/>
    <property type="project" value="UniProtKB-KW"/>
</dbReference>
<dbReference type="PANTHER" id="PTHR37984:SF5">
    <property type="entry name" value="PROTEIN NYNRIN-LIKE"/>
    <property type="match status" value="1"/>
</dbReference>
<keyword evidence="6" id="KW-0695">RNA-directed DNA polymerase</keyword>
<keyword evidence="3" id="KW-0540">Nuclease</keyword>
<dbReference type="CDD" id="cd09274">
    <property type="entry name" value="RNase_HI_RT_Ty3"/>
    <property type="match status" value="1"/>
</dbReference>
<dbReference type="InterPro" id="IPR041373">
    <property type="entry name" value="RT_RNaseH"/>
</dbReference>
<evidence type="ECO:0000256" key="2">
    <source>
        <dbReference type="ARBA" id="ARBA00022695"/>
    </source>
</evidence>
<keyword evidence="4" id="KW-0255">Endonuclease</keyword>
<feature type="domain" description="Integrase zinc-binding" evidence="9">
    <location>
        <begin position="249"/>
        <end position="284"/>
    </location>
</feature>
<reference evidence="10" key="1">
    <citation type="journal article" date="2023" name="Science">
        <title>Genome structures resolve the early diversification of teleost fishes.</title>
        <authorList>
            <person name="Parey E."/>
            <person name="Louis A."/>
            <person name="Montfort J."/>
            <person name="Bouchez O."/>
            <person name="Roques C."/>
            <person name="Iampietro C."/>
            <person name="Lluch J."/>
            <person name="Castinel A."/>
            <person name="Donnadieu C."/>
            <person name="Desvignes T."/>
            <person name="Floi Bucao C."/>
            <person name="Jouanno E."/>
            <person name="Wen M."/>
            <person name="Mejri S."/>
            <person name="Dirks R."/>
            <person name="Jansen H."/>
            <person name="Henkel C."/>
            <person name="Chen W.J."/>
            <person name="Zahm M."/>
            <person name="Cabau C."/>
            <person name="Klopp C."/>
            <person name="Thompson A.W."/>
            <person name="Robinson-Rechavi M."/>
            <person name="Braasch I."/>
            <person name="Lecointre G."/>
            <person name="Bobe J."/>
            <person name="Postlethwait J.H."/>
            <person name="Berthelot C."/>
            <person name="Roest Crollius H."/>
            <person name="Guiguen Y."/>
        </authorList>
    </citation>
    <scope>NUCLEOTIDE SEQUENCE</scope>
    <source>
        <strain evidence="10">NC1722</strain>
    </source>
</reference>
<evidence type="ECO:0000313" key="10">
    <source>
        <dbReference type="EMBL" id="KAJ8401478.1"/>
    </source>
</evidence>
<dbReference type="InterPro" id="IPR050951">
    <property type="entry name" value="Retrovirus_Pol_polyprotein"/>
</dbReference>
<sequence length="417" mass="46777">MATDPAKIAAVRDWPPPTNVSDLQSFLGLASYYRRYVQDFATITRPLHRLTDRGQPYVWDDPCAQTFNALQTALITAPVIAYYSRALNKAEWNYCVTRREFLAVIAALWHFQPYLHGVRFLMGTGHASLTWLLNFKNPEGQVSRWLETLQGYDFELRHRPDALSQWPCAAAGCEHCPRQEARAQLVPMVATLRTDNGEAGCLPLSPAQVQEAQERDAALTHVQSWLAAGKRPDCWCPAPSGLKSCNWCTGHLGNNKTLLRLRGLFYWPGCREDVDVYVNCCDSCTPPLRAGTQDPGGPGVRPEPEVEGGPKVDYLRQLQERLKVVHEAQASLGVKQKRAYDTRCRGQAFAPGDWVWIFCPSRTIGVSPKLRSHWRGLGEVLQRLGDVVYRVRMPGQGREVVLHQGHISSVFVCSPLC</sequence>
<name>A0AAD7SFK7_9TELE</name>
<evidence type="ECO:0000259" key="9">
    <source>
        <dbReference type="Pfam" id="PF17921"/>
    </source>
</evidence>
<keyword evidence="11" id="KW-1185">Reference proteome</keyword>
<dbReference type="GO" id="GO:0016787">
    <property type="term" value="F:hydrolase activity"/>
    <property type="evidence" value="ECO:0007669"/>
    <property type="project" value="UniProtKB-KW"/>
</dbReference>
<dbReference type="InterPro" id="IPR043128">
    <property type="entry name" value="Rev_trsase/Diguanyl_cyclase"/>
</dbReference>
<dbReference type="Gene3D" id="1.10.340.70">
    <property type="match status" value="1"/>
</dbReference>
<dbReference type="GO" id="GO:0003964">
    <property type="term" value="F:RNA-directed DNA polymerase activity"/>
    <property type="evidence" value="ECO:0007669"/>
    <property type="project" value="UniProtKB-KW"/>
</dbReference>
<dbReference type="SUPFAM" id="SSF56672">
    <property type="entry name" value="DNA/RNA polymerases"/>
    <property type="match status" value="1"/>
</dbReference>
<dbReference type="EMBL" id="JAINUG010000070">
    <property type="protein sequence ID" value="KAJ8401478.1"/>
    <property type="molecule type" value="Genomic_DNA"/>
</dbReference>
<keyword evidence="2" id="KW-0548">Nucleotidyltransferase</keyword>
<evidence type="ECO:0000256" key="6">
    <source>
        <dbReference type="ARBA" id="ARBA00022918"/>
    </source>
</evidence>
<accession>A0AAD7SFK7</accession>
<dbReference type="Gene3D" id="3.30.70.270">
    <property type="match status" value="1"/>
</dbReference>
<dbReference type="AlphaFoldDB" id="A0AAD7SFK7"/>
<dbReference type="FunFam" id="3.30.70.270:FF:000020">
    <property type="entry name" value="Transposon Tf2-6 polyprotein-like Protein"/>
    <property type="match status" value="1"/>
</dbReference>
<dbReference type="Pfam" id="PF17921">
    <property type="entry name" value="Integrase_H2C2"/>
    <property type="match status" value="1"/>
</dbReference>
<evidence type="ECO:0000256" key="5">
    <source>
        <dbReference type="ARBA" id="ARBA00022801"/>
    </source>
</evidence>
<evidence type="ECO:0000256" key="3">
    <source>
        <dbReference type="ARBA" id="ARBA00022722"/>
    </source>
</evidence>
<dbReference type="PANTHER" id="PTHR37984">
    <property type="entry name" value="PROTEIN CBG26694"/>
    <property type="match status" value="1"/>
</dbReference>
<dbReference type="Pfam" id="PF17917">
    <property type="entry name" value="RT_RNaseH"/>
    <property type="match status" value="1"/>
</dbReference>
<evidence type="ECO:0000256" key="1">
    <source>
        <dbReference type="ARBA" id="ARBA00022679"/>
    </source>
</evidence>
<organism evidence="10 11">
    <name type="scientific">Aldrovandia affinis</name>
    <dbReference type="NCBI Taxonomy" id="143900"/>
    <lineage>
        <taxon>Eukaryota</taxon>
        <taxon>Metazoa</taxon>
        <taxon>Chordata</taxon>
        <taxon>Craniata</taxon>
        <taxon>Vertebrata</taxon>
        <taxon>Euteleostomi</taxon>
        <taxon>Actinopterygii</taxon>
        <taxon>Neopterygii</taxon>
        <taxon>Teleostei</taxon>
        <taxon>Notacanthiformes</taxon>
        <taxon>Halosauridae</taxon>
        <taxon>Aldrovandia</taxon>
    </lineage>
</organism>
<evidence type="ECO:0000256" key="7">
    <source>
        <dbReference type="ARBA" id="ARBA00039658"/>
    </source>
</evidence>
<gene>
    <name evidence="10" type="ORF">AAFF_G00383970</name>
</gene>
<dbReference type="InterPro" id="IPR043502">
    <property type="entry name" value="DNA/RNA_pol_sf"/>
</dbReference>
<dbReference type="InterPro" id="IPR041588">
    <property type="entry name" value="Integrase_H2C2"/>
</dbReference>
<feature type="domain" description="Reverse transcriptase RNase H-like" evidence="8">
    <location>
        <begin position="79"/>
        <end position="152"/>
    </location>
</feature>
<keyword evidence="1" id="KW-0808">Transferase</keyword>
<proteinExistence type="predicted"/>
<evidence type="ECO:0000259" key="8">
    <source>
        <dbReference type="Pfam" id="PF17917"/>
    </source>
</evidence>
<keyword evidence="5" id="KW-0378">Hydrolase</keyword>
<evidence type="ECO:0000313" key="11">
    <source>
        <dbReference type="Proteomes" id="UP001221898"/>
    </source>
</evidence>